<comment type="caution">
    <text evidence="2">The sequence shown here is derived from an EMBL/GenBank/DDBJ whole genome shotgun (WGS) entry which is preliminary data.</text>
</comment>
<dbReference type="Proteomes" id="UP001054252">
    <property type="component" value="Unassembled WGS sequence"/>
</dbReference>
<gene>
    <name evidence="2" type="ORF">SLEP1_g28656</name>
</gene>
<keyword evidence="3" id="KW-1185">Reference proteome</keyword>
<proteinExistence type="predicted"/>
<evidence type="ECO:0000313" key="3">
    <source>
        <dbReference type="Proteomes" id="UP001054252"/>
    </source>
</evidence>
<feature type="compositionally biased region" description="Polar residues" evidence="1">
    <location>
        <begin position="74"/>
        <end position="86"/>
    </location>
</feature>
<organism evidence="2 3">
    <name type="scientific">Rubroshorea leprosula</name>
    <dbReference type="NCBI Taxonomy" id="152421"/>
    <lineage>
        <taxon>Eukaryota</taxon>
        <taxon>Viridiplantae</taxon>
        <taxon>Streptophyta</taxon>
        <taxon>Embryophyta</taxon>
        <taxon>Tracheophyta</taxon>
        <taxon>Spermatophyta</taxon>
        <taxon>Magnoliopsida</taxon>
        <taxon>eudicotyledons</taxon>
        <taxon>Gunneridae</taxon>
        <taxon>Pentapetalae</taxon>
        <taxon>rosids</taxon>
        <taxon>malvids</taxon>
        <taxon>Malvales</taxon>
        <taxon>Dipterocarpaceae</taxon>
        <taxon>Rubroshorea</taxon>
    </lineage>
</organism>
<feature type="compositionally biased region" description="Basic and acidic residues" evidence="1">
    <location>
        <begin position="46"/>
        <end position="60"/>
    </location>
</feature>
<dbReference type="EMBL" id="BPVZ01000050">
    <property type="protein sequence ID" value="GKV18249.1"/>
    <property type="molecule type" value="Genomic_DNA"/>
</dbReference>
<dbReference type="AlphaFoldDB" id="A0AAV5JUB7"/>
<evidence type="ECO:0000256" key="1">
    <source>
        <dbReference type="SAM" id="MobiDB-lite"/>
    </source>
</evidence>
<sequence>MVGNVANEDACTCNPNSWKPTRDSSLLGGGQDSNLLGIHPGKNRKTRAEQRSLEEKKQKVVEQAQPGDAEQLMSPPTSVQGASGRTNTIRRPLILPQVEYDERFSFHDEMNPLAARKFIKSTHLTGKHILIIISLGELHFAINFYLLEDFLIAL</sequence>
<evidence type="ECO:0000313" key="2">
    <source>
        <dbReference type="EMBL" id="GKV18249.1"/>
    </source>
</evidence>
<name>A0AAV5JUB7_9ROSI</name>
<accession>A0AAV5JUB7</accession>
<protein>
    <submittedName>
        <fullName evidence="2">Uncharacterized protein</fullName>
    </submittedName>
</protein>
<reference evidence="2 3" key="1">
    <citation type="journal article" date="2021" name="Commun. Biol.">
        <title>The genome of Shorea leprosula (Dipterocarpaceae) highlights the ecological relevance of drought in aseasonal tropical rainforests.</title>
        <authorList>
            <person name="Ng K.K.S."/>
            <person name="Kobayashi M.J."/>
            <person name="Fawcett J.A."/>
            <person name="Hatakeyama M."/>
            <person name="Paape T."/>
            <person name="Ng C.H."/>
            <person name="Ang C.C."/>
            <person name="Tnah L.H."/>
            <person name="Lee C.T."/>
            <person name="Nishiyama T."/>
            <person name="Sese J."/>
            <person name="O'Brien M.J."/>
            <person name="Copetti D."/>
            <person name="Mohd Noor M.I."/>
            <person name="Ong R.C."/>
            <person name="Putra M."/>
            <person name="Sireger I.Z."/>
            <person name="Indrioko S."/>
            <person name="Kosugi Y."/>
            <person name="Izuno A."/>
            <person name="Isagi Y."/>
            <person name="Lee S.L."/>
            <person name="Shimizu K.K."/>
        </authorList>
    </citation>
    <scope>NUCLEOTIDE SEQUENCE [LARGE SCALE GENOMIC DNA]</scope>
    <source>
        <strain evidence="2">214</strain>
    </source>
</reference>
<feature type="region of interest" description="Disordered" evidence="1">
    <location>
        <begin position="1"/>
        <end position="86"/>
    </location>
</feature>